<evidence type="ECO:0000256" key="1">
    <source>
        <dbReference type="ARBA" id="ARBA00004651"/>
    </source>
</evidence>
<dbReference type="RefSeq" id="WP_198061500.1">
    <property type="nucleotide sequence ID" value="NZ_CP065856.1"/>
</dbReference>
<protein>
    <submittedName>
        <fullName evidence="8">PLDc_N domain-containing protein</fullName>
    </submittedName>
</protein>
<dbReference type="InterPro" id="IPR027379">
    <property type="entry name" value="CLS_N"/>
</dbReference>
<evidence type="ECO:0000313" key="8">
    <source>
        <dbReference type="EMBL" id="QPV62702.1"/>
    </source>
</evidence>
<keyword evidence="9" id="KW-1185">Reference proteome</keyword>
<feature type="transmembrane region" description="Helical" evidence="6">
    <location>
        <begin position="50"/>
        <end position="70"/>
    </location>
</feature>
<feature type="domain" description="Cardiolipin synthase N-terminal" evidence="7">
    <location>
        <begin position="31"/>
        <end position="72"/>
    </location>
</feature>
<organism evidence="8 9">
    <name type="scientific">Halosimplex litoreum</name>
    <dbReference type="NCBI Taxonomy" id="1198301"/>
    <lineage>
        <taxon>Archaea</taxon>
        <taxon>Methanobacteriati</taxon>
        <taxon>Methanobacteriota</taxon>
        <taxon>Stenosarchaea group</taxon>
        <taxon>Halobacteria</taxon>
        <taxon>Halobacteriales</taxon>
        <taxon>Haloarculaceae</taxon>
        <taxon>Halosimplex</taxon>
    </lineage>
</organism>
<comment type="subcellular location">
    <subcellularLocation>
        <location evidence="1">Cell membrane</location>
        <topology evidence="1">Multi-pass membrane protein</topology>
    </subcellularLocation>
</comment>
<dbReference type="OrthoDB" id="236888at2157"/>
<dbReference type="AlphaFoldDB" id="A0A7T3FY35"/>
<feature type="transmembrane region" description="Helical" evidence="6">
    <location>
        <begin position="16"/>
        <end position="38"/>
    </location>
</feature>
<dbReference type="GO" id="GO:0005886">
    <property type="term" value="C:plasma membrane"/>
    <property type="evidence" value="ECO:0007669"/>
    <property type="project" value="UniProtKB-SubCell"/>
</dbReference>
<dbReference type="EMBL" id="CP065856">
    <property type="protein sequence ID" value="QPV62702.1"/>
    <property type="molecule type" value="Genomic_DNA"/>
</dbReference>
<keyword evidence="4 6" id="KW-1133">Transmembrane helix</keyword>
<sequence length="76" mass="8476">MPSTIPSTVPLQSAELGLVLLFGLVLFAVGIALIFWTYNDAQKNSSHPAFLWAIVVFFAPFLGLVLYFLLGRDRKY</sequence>
<evidence type="ECO:0000313" key="9">
    <source>
        <dbReference type="Proteomes" id="UP000595001"/>
    </source>
</evidence>
<name>A0A7T3FY35_9EURY</name>
<evidence type="ECO:0000259" key="7">
    <source>
        <dbReference type="Pfam" id="PF13396"/>
    </source>
</evidence>
<evidence type="ECO:0000256" key="6">
    <source>
        <dbReference type="SAM" id="Phobius"/>
    </source>
</evidence>
<keyword evidence="2" id="KW-1003">Cell membrane</keyword>
<evidence type="ECO:0000256" key="2">
    <source>
        <dbReference type="ARBA" id="ARBA00022475"/>
    </source>
</evidence>
<proteinExistence type="predicted"/>
<gene>
    <name evidence="8" type="ORF">I7X12_18550</name>
</gene>
<keyword evidence="5 6" id="KW-0472">Membrane</keyword>
<keyword evidence="3 6" id="KW-0812">Transmembrane</keyword>
<evidence type="ECO:0000256" key="3">
    <source>
        <dbReference type="ARBA" id="ARBA00022692"/>
    </source>
</evidence>
<dbReference type="KEGG" id="hlt:I7X12_18550"/>
<evidence type="ECO:0000256" key="4">
    <source>
        <dbReference type="ARBA" id="ARBA00022989"/>
    </source>
</evidence>
<dbReference type="Pfam" id="PF13396">
    <property type="entry name" value="PLDc_N"/>
    <property type="match status" value="1"/>
</dbReference>
<evidence type="ECO:0000256" key="5">
    <source>
        <dbReference type="ARBA" id="ARBA00023136"/>
    </source>
</evidence>
<accession>A0A7T3FY35</accession>
<dbReference type="GeneID" id="60590537"/>
<reference evidence="8 9" key="1">
    <citation type="submission" date="2020-12" db="EMBL/GenBank/DDBJ databases">
        <title>Halosimplex halophilum sp. nov. and Halosimplex salinum sp. nov., two new members of the genus Halosimplex.</title>
        <authorList>
            <person name="Cui H.L."/>
        </authorList>
    </citation>
    <scope>NUCLEOTIDE SEQUENCE [LARGE SCALE GENOMIC DNA]</scope>
    <source>
        <strain evidence="8 9">YGH94</strain>
    </source>
</reference>
<dbReference type="Proteomes" id="UP000595001">
    <property type="component" value="Chromosome"/>
</dbReference>